<proteinExistence type="predicted"/>
<evidence type="ECO:0000313" key="2">
    <source>
        <dbReference type="EMBL" id="QSV45897.1"/>
    </source>
</evidence>
<keyword evidence="1" id="KW-0472">Membrane</keyword>
<dbReference type="RefSeq" id="WP_207163688.1">
    <property type="nucleotide sequence ID" value="NZ_CP071382.1"/>
</dbReference>
<feature type="transmembrane region" description="Helical" evidence="1">
    <location>
        <begin position="69"/>
        <end position="89"/>
    </location>
</feature>
<keyword evidence="1" id="KW-0812">Transmembrane</keyword>
<dbReference type="Proteomes" id="UP000663651">
    <property type="component" value="Chromosome"/>
</dbReference>
<organism evidence="2 3">
    <name type="scientific">Geobacter benzoatilyticus</name>
    <dbReference type="NCBI Taxonomy" id="2815309"/>
    <lineage>
        <taxon>Bacteria</taxon>
        <taxon>Pseudomonadati</taxon>
        <taxon>Thermodesulfobacteriota</taxon>
        <taxon>Desulfuromonadia</taxon>
        <taxon>Geobacterales</taxon>
        <taxon>Geobacteraceae</taxon>
        <taxon>Geobacter</taxon>
    </lineage>
</organism>
<sequence>MKLMINMSPIIIIFLYFMYSIYASPKLKNFVSLIFLQGFSMLFDFAEWLKLVTRVCVVLSHFLGRMCVVAIFVISVIALTNEISIVFGYEIFSKSDQIAKIISLIEEKKLPWIAATAIIAATVALGHFRTLDLAIEKYQEEQKEKLEIKIKKLKSILK</sequence>
<feature type="transmembrane region" description="Helical" evidence="1">
    <location>
        <begin position="30"/>
        <end position="49"/>
    </location>
</feature>
<evidence type="ECO:0000256" key="1">
    <source>
        <dbReference type="SAM" id="Phobius"/>
    </source>
</evidence>
<evidence type="ECO:0000313" key="3">
    <source>
        <dbReference type="Proteomes" id="UP000663651"/>
    </source>
</evidence>
<keyword evidence="1" id="KW-1133">Transmembrane helix</keyword>
<reference evidence="2 3" key="1">
    <citation type="submission" date="2021-03" db="EMBL/GenBank/DDBJ databases">
        <title>Geobacter metallireducens gen. nov. sp. nov., a microorganism capable of coupling the complete oxidation of organic compounds to the reduction of iron and other metals.</title>
        <authorList>
            <person name="Li Y."/>
        </authorList>
    </citation>
    <scope>NUCLEOTIDE SEQUENCE [LARGE SCALE GENOMIC DNA]</scope>
    <source>
        <strain evidence="2 3">Jerry-YX</strain>
    </source>
</reference>
<protein>
    <submittedName>
        <fullName evidence="2">Uncharacterized protein</fullName>
    </submittedName>
</protein>
<name>A0ABX7Q392_9BACT</name>
<gene>
    <name evidence="2" type="ORF">JZM60_00955</name>
</gene>
<dbReference type="EMBL" id="CP071382">
    <property type="protein sequence ID" value="QSV45897.1"/>
    <property type="molecule type" value="Genomic_DNA"/>
</dbReference>
<feature type="transmembrane region" description="Helical" evidence="1">
    <location>
        <begin position="110"/>
        <end position="128"/>
    </location>
</feature>
<keyword evidence="3" id="KW-1185">Reference proteome</keyword>
<feature type="transmembrane region" description="Helical" evidence="1">
    <location>
        <begin position="6"/>
        <end position="23"/>
    </location>
</feature>
<accession>A0ABX7Q392</accession>